<protein>
    <submittedName>
        <fullName evidence="1">Uncharacterized protein</fullName>
    </submittedName>
</protein>
<dbReference type="AlphaFoldDB" id="A0A8R1XNU8"/>
<reference evidence="1" key="2">
    <citation type="submission" date="2022-06" db="UniProtKB">
        <authorList>
            <consortium name="EnsemblMetazoa"/>
        </authorList>
    </citation>
    <scope>IDENTIFICATION</scope>
</reference>
<evidence type="ECO:0000313" key="1">
    <source>
        <dbReference type="EnsemblMetazoa" id="OVOC12658.1"/>
    </source>
</evidence>
<dbReference type="EMBL" id="CMVM020000590">
    <property type="status" value="NOT_ANNOTATED_CDS"/>
    <property type="molecule type" value="Genomic_DNA"/>
</dbReference>
<dbReference type="Proteomes" id="UP000024404">
    <property type="component" value="Unassembled WGS sequence"/>
</dbReference>
<dbReference type="EnsemblMetazoa" id="OVOC12658.1">
    <property type="protein sequence ID" value="OVOC12658.1"/>
    <property type="gene ID" value="WBGene00249467"/>
</dbReference>
<keyword evidence="2" id="KW-1185">Reference proteome</keyword>
<proteinExistence type="predicted"/>
<evidence type="ECO:0000313" key="2">
    <source>
        <dbReference type="Proteomes" id="UP000024404"/>
    </source>
</evidence>
<name>A0A8R1XNU8_ONCVO</name>
<sequence>MIARTWKFAEEKEIFFVLLLIFLCFIAINSAPINMTPTDGMLGNNHPGSGVILPKMYDAFTDFIVLTNRYVRLTADESKMLHKAKFIIAFGGAVSSPSDLELDINSIIAPHLSVNQSVPICYAFHISSNYRYRWGSNLFLIFSGSNIEASTFLVETTNEEKLRKKFLKWKSELDFLESHHIIPFHFTKKSMESTNSEKIFREAFGIHPLTLRLSGSDLTGTGLIYCNSTTKTRENPGSVYAIVGYRKF</sequence>
<accession>A0A8R1XNU8</accession>
<reference evidence="2" key="1">
    <citation type="submission" date="2013-10" db="EMBL/GenBank/DDBJ databases">
        <title>Genome sequencing of Onchocerca volvulus.</title>
        <authorList>
            <person name="Cotton J."/>
            <person name="Tsai J."/>
            <person name="Stanley E."/>
            <person name="Tracey A."/>
            <person name="Holroyd N."/>
            <person name="Lustigman S."/>
            <person name="Berriman M."/>
        </authorList>
    </citation>
    <scope>NUCLEOTIDE SEQUENCE</scope>
</reference>
<organism evidence="1 2">
    <name type="scientific">Onchocerca volvulus</name>
    <dbReference type="NCBI Taxonomy" id="6282"/>
    <lineage>
        <taxon>Eukaryota</taxon>
        <taxon>Metazoa</taxon>
        <taxon>Ecdysozoa</taxon>
        <taxon>Nematoda</taxon>
        <taxon>Chromadorea</taxon>
        <taxon>Rhabditida</taxon>
        <taxon>Spirurina</taxon>
        <taxon>Spiruromorpha</taxon>
        <taxon>Filarioidea</taxon>
        <taxon>Onchocercidae</taxon>
        <taxon>Onchocerca</taxon>
    </lineage>
</organism>